<protein>
    <submittedName>
        <fullName evidence="1">1248_t:CDS:1</fullName>
    </submittedName>
</protein>
<dbReference type="AlphaFoldDB" id="A0A9N9KGU8"/>
<gene>
    <name evidence="1" type="ORF">CPELLU_LOCUS20007</name>
</gene>
<comment type="caution">
    <text evidence="1">The sequence shown here is derived from an EMBL/GenBank/DDBJ whole genome shotgun (WGS) entry which is preliminary data.</text>
</comment>
<evidence type="ECO:0000313" key="1">
    <source>
        <dbReference type="EMBL" id="CAG8824553.1"/>
    </source>
</evidence>
<feature type="non-terminal residue" evidence="1">
    <location>
        <position position="49"/>
    </location>
</feature>
<dbReference type="EMBL" id="CAJVQA010054483">
    <property type="protein sequence ID" value="CAG8824553.1"/>
    <property type="molecule type" value="Genomic_DNA"/>
</dbReference>
<proteinExistence type="predicted"/>
<accession>A0A9N9KGU8</accession>
<sequence>GNKHLELNKELLFSDWQSVKNWLYQFVLQESFDYKVKISKKDELDKKTI</sequence>
<keyword evidence="2" id="KW-1185">Reference proteome</keyword>
<reference evidence="1" key="1">
    <citation type="submission" date="2021-06" db="EMBL/GenBank/DDBJ databases">
        <authorList>
            <person name="Kallberg Y."/>
            <person name="Tangrot J."/>
            <person name="Rosling A."/>
        </authorList>
    </citation>
    <scope>NUCLEOTIDE SEQUENCE</scope>
    <source>
        <strain evidence="1">FL966</strain>
    </source>
</reference>
<organism evidence="1 2">
    <name type="scientific">Cetraspora pellucida</name>
    <dbReference type="NCBI Taxonomy" id="1433469"/>
    <lineage>
        <taxon>Eukaryota</taxon>
        <taxon>Fungi</taxon>
        <taxon>Fungi incertae sedis</taxon>
        <taxon>Mucoromycota</taxon>
        <taxon>Glomeromycotina</taxon>
        <taxon>Glomeromycetes</taxon>
        <taxon>Diversisporales</taxon>
        <taxon>Gigasporaceae</taxon>
        <taxon>Cetraspora</taxon>
    </lineage>
</organism>
<evidence type="ECO:0000313" key="2">
    <source>
        <dbReference type="Proteomes" id="UP000789759"/>
    </source>
</evidence>
<name>A0A9N9KGU8_9GLOM</name>
<dbReference type="Proteomes" id="UP000789759">
    <property type="component" value="Unassembled WGS sequence"/>
</dbReference>
<feature type="non-terminal residue" evidence="1">
    <location>
        <position position="1"/>
    </location>
</feature>